<evidence type="ECO:0000256" key="1">
    <source>
        <dbReference type="SAM" id="MobiDB-lite"/>
    </source>
</evidence>
<feature type="compositionally biased region" description="Low complexity" evidence="1">
    <location>
        <begin position="519"/>
        <end position="542"/>
    </location>
</feature>
<proteinExistence type="predicted"/>
<feature type="region of interest" description="Disordered" evidence="1">
    <location>
        <begin position="429"/>
        <end position="547"/>
    </location>
</feature>
<evidence type="ECO:0000313" key="3">
    <source>
        <dbReference type="Proteomes" id="UP000011083"/>
    </source>
</evidence>
<feature type="non-terminal residue" evidence="2">
    <location>
        <position position="1"/>
    </location>
</feature>
<keyword evidence="3" id="KW-1185">Reference proteome</keyword>
<protein>
    <submittedName>
        <fullName evidence="2">Uncharacterized protein</fullName>
    </submittedName>
</protein>
<reference evidence="2 3" key="1">
    <citation type="journal article" date="2013" name="Genome Biol.">
        <title>Genome of Acanthamoeba castellanii highlights extensive lateral gene transfer and early evolution of tyrosine kinase signaling.</title>
        <authorList>
            <person name="Clarke M."/>
            <person name="Lohan A.J."/>
            <person name="Liu B."/>
            <person name="Lagkouvardos I."/>
            <person name="Roy S."/>
            <person name="Zafar N."/>
            <person name="Bertelli C."/>
            <person name="Schilde C."/>
            <person name="Kianianmomeni A."/>
            <person name="Burglin T.R."/>
            <person name="Frech C."/>
            <person name="Turcotte B."/>
            <person name="Kopec K.O."/>
            <person name="Synnott J.M."/>
            <person name="Choo C."/>
            <person name="Paponov I."/>
            <person name="Finkler A."/>
            <person name="Soon Heng Tan C."/>
            <person name="Hutchins A.P."/>
            <person name="Weinmeier T."/>
            <person name="Rattei T."/>
            <person name="Chu J.S."/>
            <person name="Gimenez G."/>
            <person name="Irimia M."/>
            <person name="Rigden D.J."/>
            <person name="Fitzpatrick D.A."/>
            <person name="Lorenzo-Morales J."/>
            <person name="Bateman A."/>
            <person name="Chiu C.H."/>
            <person name="Tang P."/>
            <person name="Hegemann P."/>
            <person name="Fromm H."/>
            <person name="Raoult D."/>
            <person name="Greub G."/>
            <person name="Miranda-Saavedra D."/>
            <person name="Chen N."/>
            <person name="Nash P."/>
            <person name="Ginger M.L."/>
            <person name="Horn M."/>
            <person name="Schaap P."/>
            <person name="Caler L."/>
            <person name="Loftus B."/>
        </authorList>
    </citation>
    <scope>NUCLEOTIDE SEQUENCE [LARGE SCALE GENOMIC DNA]</scope>
    <source>
        <strain evidence="2 3">Neff</strain>
    </source>
</reference>
<feature type="region of interest" description="Disordered" evidence="1">
    <location>
        <begin position="288"/>
        <end position="410"/>
    </location>
</feature>
<dbReference type="EMBL" id="KB007926">
    <property type="protein sequence ID" value="ELR20168.1"/>
    <property type="molecule type" value="Genomic_DNA"/>
</dbReference>
<feature type="compositionally biased region" description="Low complexity" evidence="1">
    <location>
        <begin position="339"/>
        <end position="352"/>
    </location>
</feature>
<dbReference type="GeneID" id="14921013"/>
<organism evidence="2 3">
    <name type="scientific">Acanthamoeba castellanii (strain ATCC 30010 / Neff)</name>
    <dbReference type="NCBI Taxonomy" id="1257118"/>
    <lineage>
        <taxon>Eukaryota</taxon>
        <taxon>Amoebozoa</taxon>
        <taxon>Discosea</taxon>
        <taxon>Longamoebia</taxon>
        <taxon>Centramoebida</taxon>
        <taxon>Acanthamoebidae</taxon>
        <taxon>Acanthamoeba</taxon>
    </lineage>
</organism>
<dbReference type="Proteomes" id="UP000011083">
    <property type="component" value="Unassembled WGS sequence"/>
</dbReference>
<dbReference type="RefSeq" id="XP_004342278.1">
    <property type="nucleotide sequence ID" value="XM_004342229.1"/>
</dbReference>
<accession>L8H607</accession>
<sequence>MDFWDGWKLSYLTQAFTNQPASLTGMDMGSAKEIASEQTLVWEALALSAQLKDFVVEEMQDRSKIMRWREAVEETKKLSITSLDQLEVGRDYKTEQGIPIKRLPTNELDLAGKILLKILPQLDGRTGVTLLKAYFAEGTGKMAIESFSMLTFNEGIGIALHRKDVDKVAAQDVFLVFSLEEIPLDQKYVVAPRERKGEVEAGERRIKIKRISVKDVYISYRRRELVVGGKLAAEARAGLNLGSMVGVLNRELKLNFNMAGNMGHMGTGGGHLALGGVRKKIDFSSMGSAGSASSALASPASPSRASSPASRKTVDPSSPSAGTKRKIDDKENEPNGATASSPSRGSPARGSALTPVKSSTSPSKRARPSPLRVKLEQATAPAASSPLASSTAASASVIPSSSVAPPSASVAPVLAPVSASLPSAVAHVPARVASRTKPRPSVSMGLLDLLPTPPPAAAVASAPPAAAAPAPVAQPSVKPPTSLPVSSKPAAAAPAPVSRRQPMTMKPVSATQGLKDLFAPAPAASGSAGASGSANSDSTTSTRSGSISALPFSYIPYATIDPSALAAKAAAAAATGSAT</sequence>
<feature type="compositionally biased region" description="Low complexity" evidence="1">
    <location>
        <begin position="378"/>
        <end position="410"/>
    </location>
</feature>
<feature type="compositionally biased region" description="Low complexity" evidence="1">
    <location>
        <begin position="457"/>
        <end position="476"/>
    </location>
</feature>
<dbReference type="AlphaFoldDB" id="L8H607"/>
<name>L8H607_ACACF</name>
<dbReference type="VEuPathDB" id="AmoebaDB:ACA1_116390"/>
<feature type="compositionally biased region" description="Low complexity" evidence="1">
    <location>
        <begin position="288"/>
        <end position="310"/>
    </location>
</feature>
<evidence type="ECO:0000313" key="2">
    <source>
        <dbReference type="EMBL" id="ELR20168.1"/>
    </source>
</evidence>
<dbReference type="KEGG" id="acan:ACA1_116390"/>
<gene>
    <name evidence="2" type="ORF">ACA1_116390</name>
</gene>